<evidence type="ECO:0000256" key="1">
    <source>
        <dbReference type="ARBA" id="ARBA00022598"/>
    </source>
</evidence>
<name>A0A0F9SA33_9ZZZZ</name>
<protein>
    <recommendedName>
        <fullName evidence="4">BPL/LPL catalytic domain-containing protein</fullName>
    </recommendedName>
</protein>
<dbReference type="GO" id="GO:0005524">
    <property type="term" value="F:ATP binding"/>
    <property type="evidence" value="ECO:0007669"/>
    <property type="project" value="UniProtKB-KW"/>
</dbReference>
<dbReference type="InterPro" id="IPR004143">
    <property type="entry name" value="BPL_LPL_catalytic"/>
</dbReference>
<dbReference type="GO" id="GO:0005737">
    <property type="term" value="C:cytoplasm"/>
    <property type="evidence" value="ECO:0007669"/>
    <property type="project" value="TreeGrafter"/>
</dbReference>
<dbReference type="PROSITE" id="PS51733">
    <property type="entry name" value="BPL_LPL_CATALYTIC"/>
    <property type="match status" value="1"/>
</dbReference>
<dbReference type="PANTHER" id="PTHR12835:SF5">
    <property type="entry name" value="BIOTIN--PROTEIN LIGASE"/>
    <property type="match status" value="1"/>
</dbReference>
<accession>A0A0F9SA33</accession>
<dbReference type="Gene3D" id="2.30.30.100">
    <property type="match status" value="1"/>
</dbReference>
<evidence type="ECO:0000313" key="5">
    <source>
        <dbReference type="EMBL" id="KKN26238.1"/>
    </source>
</evidence>
<evidence type="ECO:0000256" key="3">
    <source>
        <dbReference type="ARBA" id="ARBA00022840"/>
    </source>
</evidence>
<sequence length="247" mass="27638">MEIGAKINRIKSCSSTNDIAKEMALSGEEEGTVVISDEQTKGRGMKGRKWYSARKKGIYLSVILRPPHFNISLLPLIAGLAVTDAVFDSIGLRIKLRWPNDLIWGKKKLGGILCEGGFLGDRINYAILGIGLNVNHGRGDFPEEIRHEATSLKLISKEDMDENIVLQNLWPALNHWYSRFLQDEKDKIACHFQENSILPLGKEITLVTESGEVSGIYRGIHSQGSLILESRGKRKSFFSAEIKTMKK</sequence>
<dbReference type="Pfam" id="PF02237">
    <property type="entry name" value="BPL_C"/>
    <property type="match status" value="1"/>
</dbReference>
<dbReference type="InterPro" id="IPR008988">
    <property type="entry name" value="Transcriptional_repressor_C"/>
</dbReference>
<dbReference type="NCBIfam" id="TIGR00121">
    <property type="entry name" value="birA_ligase"/>
    <property type="match status" value="1"/>
</dbReference>
<dbReference type="SUPFAM" id="SSF50037">
    <property type="entry name" value="C-terminal domain of transcriptional repressors"/>
    <property type="match status" value="1"/>
</dbReference>
<reference evidence="5" key="1">
    <citation type="journal article" date="2015" name="Nature">
        <title>Complex archaea that bridge the gap between prokaryotes and eukaryotes.</title>
        <authorList>
            <person name="Spang A."/>
            <person name="Saw J.H."/>
            <person name="Jorgensen S.L."/>
            <person name="Zaremba-Niedzwiedzka K."/>
            <person name="Martijn J."/>
            <person name="Lind A.E."/>
            <person name="van Eijk R."/>
            <person name="Schleper C."/>
            <person name="Guy L."/>
            <person name="Ettema T.J."/>
        </authorList>
    </citation>
    <scope>NUCLEOTIDE SEQUENCE</scope>
</reference>
<dbReference type="Pfam" id="PF03099">
    <property type="entry name" value="BPL_LplA_LipB"/>
    <property type="match status" value="1"/>
</dbReference>
<dbReference type="InterPro" id="IPR004408">
    <property type="entry name" value="Biotin_CoA_COase_ligase"/>
</dbReference>
<feature type="domain" description="BPL/LPL catalytic" evidence="4">
    <location>
        <begin position="1"/>
        <end position="181"/>
    </location>
</feature>
<proteinExistence type="predicted"/>
<dbReference type="InterPro" id="IPR003142">
    <property type="entry name" value="BPL_C"/>
</dbReference>
<gene>
    <name evidence="5" type="ORF">LCGC14_0876680</name>
</gene>
<keyword evidence="3" id="KW-0067">ATP-binding</keyword>
<dbReference type="GO" id="GO:0004077">
    <property type="term" value="F:biotin--[biotin carboxyl-carrier protein] ligase activity"/>
    <property type="evidence" value="ECO:0007669"/>
    <property type="project" value="InterPro"/>
</dbReference>
<comment type="caution">
    <text evidence="5">The sequence shown here is derived from an EMBL/GenBank/DDBJ whole genome shotgun (WGS) entry which is preliminary data.</text>
</comment>
<dbReference type="PANTHER" id="PTHR12835">
    <property type="entry name" value="BIOTIN PROTEIN LIGASE"/>
    <property type="match status" value="1"/>
</dbReference>
<dbReference type="SUPFAM" id="SSF55681">
    <property type="entry name" value="Class II aaRS and biotin synthetases"/>
    <property type="match status" value="1"/>
</dbReference>
<dbReference type="InterPro" id="IPR045864">
    <property type="entry name" value="aa-tRNA-synth_II/BPL/LPL"/>
</dbReference>
<keyword evidence="1" id="KW-0436">Ligase</keyword>
<dbReference type="EMBL" id="LAZR01002735">
    <property type="protein sequence ID" value="KKN26238.1"/>
    <property type="molecule type" value="Genomic_DNA"/>
</dbReference>
<dbReference type="CDD" id="cd16442">
    <property type="entry name" value="BPL"/>
    <property type="match status" value="1"/>
</dbReference>
<evidence type="ECO:0000256" key="2">
    <source>
        <dbReference type="ARBA" id="ARBA00022741"/>
    </source>
</evidence>
<dbReference type="AlphaFoldDB" id="A0A0F9SA33"/>
<keyword evidence="2" id="KW-0547">Nucleotide-binding</keyword>
<organism evidence="5">
    <name type="scientific">marine sediment metagenome</name>
    <dbReference type="NCBI Taxonomy" id="412755"/>
    <lineage>
        <taxon>unclassified sequences</taxon>
        <taxon>metagenomes</taxon>
        <taxon>ecological metagenomes</taxon>
    </lineage>
</organism>
<evidence type="ECO:0000259" key="4">
    <source>
        <dbReference type="PROSITE" id="PS51733"/>
    </source>
</evidence>
<dbReference type="Gene3D" id="3.30.930.10">
    <property type="entry name" value="Bira Bifunctional Protein, Domain 2"/>
    <property type="match status" value="1"/>
</dbReference>